<dbReference type="OrthoDB" id="2821964at2759"/>
<reference evidence="1 2" key="1">
    <citation type="journal article" date="2012" name="PLoS Pathog.">
        <title>Diverse lifestyles and strategies of plant pathogenesis encoded in the genomes of eighteen Dothideomycetes fungi.</title>
        <authorList>
            <person name="Ohm R.A."/>
            <person name="Feau N."/>
            <person name="Henrissat B."/>
            <person name="Schoch C.L."/>
            <person name="Horwitz B.A."/>
            <person name="Barry K.W."/>
            <person name="Condon B.J."/>
            <person name="Copeland A.C."/>
            <person name="Dhillon B."/>
            <person name="Glaser F."/>
            <person name="Hesse C.N."/>
            <person name="Kosti I."/>
            <person name="LaButti K."/>
            <person name="Lindquist E.A."/>
            <person name="Lucas S."/>
            <person name="Salamov A.A."/>
            <person name="Bradshaw R.E."/>
            <person name="Ciuffetti L."/>
            <person name="Hamelin R.C."/>
            <person name="Kema G.H.J."/>
            <person name="Lawrence C."/>
            <person name="Scott J.A."/>
            <person name="Spatafora J.W."/>
            <person name="Turgeon B.G."/>
            <person name="de Wit P.J.G.M."/>
            <person name="Zhong S."/>
            <person name="Goodwin S.B."/>
            <person name="Grigoriev I.V."/>
        </authorList>
    </citation>
    <scope>NUCLEOTIDE SEQUENCE [LARGE SCALE GENOMIC DNA]</scope>
    <source>
        <strain evidence="2">28A</strain>
    </source>
</reference>
<dbReference type="STRING" id="671987.R0IDG4"/>
<dbReference type="GeneID" id="19403783"/>
<dbReference type="RefSeq" id="XP_008028793.1">
    <property type="nucleotide sequence ID" value="XM_008030602.1"/>
</dbReference>
<reference evidence="1 2" key="2">
    <citation type="journal article" date="2013" name="PLoS Genet.">
        <title>Comparative genome structure, secondary metabolite, and effector coding capacity across Cochliobolus pathogens.</title>
        <authorList>
            <person name="Condon B.J."/>
            <person name="Leng Y."/>
            <person name="Wu D."/>
            <person name="Bushley K.E."/>
            <person name="Ohm R.A."/>
            <person name="Otillar R."/>
            <person name="Martin J."/>
            <person name="Schackwitz W."/>
            <person name="Grimwood J."/>
            <person name="MohdZainudin N."/>
            <person name="Xue C."/>
            <person name="Wang R."/>
            <person name="Manning V.A."/>
            <person name="Dhillon B."/>
            <person name="Tu Z.J."/>
            <person name="Steffenson B.J."/>
            <person name="Salamov A."/>
            <person name="Sun H."/>
            <person name="Lowry S."/>
            <person name="LaButti K."/>
            <person name="Han J."/>
            <person name="Copeland A."/>
            <person name="Lindquist E."/>
            <person name="Barry K."/>
            <person name="Schmutz J."/>
            <person name="Baker S.E."/>
            <person name="Ciuffetti L.M."/>
            <person name="Grigoriev I.V."/>
            <person name="Zhong S."/>
            <person name="Turgeon B.G."/>
        </authorList>
    </citation>
    <scope>NUCLEOTIDE SEQUENCE [LARGE SCALE GENOMIC DNA]</scope>
    <source>
        <strain evidence="2">28A</strain>
    </source>
</reference>
<gene>
    <name evidence="1" type="ORF">SETTUDRAFT_33492</name>
</gene>
<organism evidence="1 2">
    <name type="scientific">Exserohilum turcicum (strain 28A)</name>
    <name type="common">Northern leaf blight fungus</name>
    <name type="synonym">Setosphaeria turcica</name>
    <dbReference type="NCBI Taxonomy" id="671987"/>
    <lineage>
        <taxon>Eukaryota</taxon>
        <taxon>Fungi</taxon>
        <taxon>Dikarya</taxon>
        <taxon>Ascomycota</taxon>
        <taxon>Pezizomycotina</taxon>
        <taxon>Dothideomycetes</taxon>
        <taxon>Pleosporomycetidae</taxon>
        <taxon>Pleosporales</taxon>
        <taxon>Pleosporineae</taxon>
        <taxon>Pleosporaceae</taxon>
        <taxon>Exserohilum</taxon>
    </lineage>
</organism>
<evidence type="ECO:0008006" key="3">
    <source>
        <dbReference type="Google" id="ProtNLM"/>
    </source>
</evidence>
<evidence type="ECO:0000313" key="1">
    <source>
        <dbReference type="EMBL" id="EOA83176.1"/>
    </source>
</evidence>
<dbReference type="EMBL" id="KB908833">
    <property type="protein sequence ID" value="EOA83176.1"/>
    <property type="molecule type" value="Genomic_DNA"/>
</dbReference>
<dbReference type="eggNOG" id="ENOG502R6U3">
    <property type="taxonomic scope" value="Eukaryota"/>
</dbReference>
<dbReference type="HOGENOM" id="CLU_707921_0_0_1"/>
<evidence type="ECO:0000313" key="2">
    <source>
        <dbReference type="Proteomes" id="UP000016935"/>
    </source>
</evidence>
<name>R0IDG4_EXST2</name>
<keyword evidence="2" id="KW-1185">Reference proteome</keyword>
<sequence>MSSSLTNSNALIEFHSDSSAPTSMLQSILPTKLWSYLRHLGKPYYNVLAILVSTTPLPSTQPKPALPDHVVPAIQEKWYYPPEIANDLAAIPLPQRAKEEIYACAWEYTRCVIPQYTNWNRYIAFMRIIIIGIVAEYKGDMIDVAGSDEVLGYNLSCVLAQLFGGTRIHKDMAREFRCFLLVTSDKASSRGGGLLFRRYVAALAKSPRQWFRMRDTDALIRFTIGAALACNDLDNVWYSEEELEILDELGATLYDSVAFFKHRSEGETNSTFAYVPDSMRIHAFHQCREALWALDVAWAGRPDHLVLSNFLRFFGGPIHMMMRRYRFVEEGLTIGKPETVTVVKQARQHVKLWNRVGAQNSGSARDVQRYKDLVARKDELMFDGLGDFLDENNQITCRECLRQTDCAEKTLYAFGGVQLCGPCRDAWGAYVNAFPERLATVFPEVATMLCQAP</sequence>
<proteinExistence type="predicted"/>
<dbReference type="Proteomes" id="UP000016935">
    <property type="component" value="Unassembled WGS sequence"/>
</dbReference>
<dbReference type="AlphaFoldDB" id="R0IDG4"/>
<protein>
    <recommendedName>
        <fullName evidence="3">ABA 3 protein</fullName>
    </recommendedName>
</protein>
<accession>R0IDG4</accession>